<dbReference type="Proteomes" id="UP001362999">
    <property type="component" value="Unassembled WGS sequence"/>
</dbReference>
<organism evidence="1 2">
    <name type="scientific">Favolaschia claudopus</name>
    <dbReference type="NCBI Taxonomy" id="2862362"/>
    <lineage>
        <taxon>Eukaryota</taxon>
        <taxon>Fungi</taxon>
        <taxon>Dikarya</taxon>
        <taxon>Basidiomycota</taxon>
        <taxon>Agaricomycotina</taxon>
        <taxon>Agaricomycetes</taxon>
        <taxon>Agaricomycetidae</taxon>
        <taxon>Agaricales</taxon>
        <taxon>Marasmiineae</taxon>
        <taxon>Mycenaceae</taxon>
        <taxon>Favolaschia</taxon>
    </lineage>
</organism>
<evidence type="ECO:0000313" key="1">
    <source>
        <dbReference type="EMBL" id="KAK6996773.1"/>
    </source>
</evidence>
<protein>
    <submittedName>
        <fullName evidence="1">Uncharacterized protein</fullName>
    </submittedName>
</protein>
<name>A0AAV9ZZW6_9AGAR</name>
<reference evidence="1 2" key="1">
    <citation type="journal article" date="2024" name="J Genomics">
        <title>Draft genome sequencing and assembly of Favolaschia claudopus CIRM-BRFM 2984 isolated from oak limbs.</title>
        <authorList>
            <person name="Navarro D."/>
            <person name="Drula E."/>
            <person name="Chaduli D."/>
            <person name="Cazenave R."/>
            <person name="Ahrendt S."/>
            <person name="Wang J."/>
            <person name="Lipzen A."/>
            <person name="Daum C."/>
            <person name="Barry K."/>
            <person name="Grigoriev I.V."/>
            <person name="Favel A."/>
            <person name="Rosso M.N."/>
            <person name="Martin F."/>
        </authorList>
    </citation>
    <scope>NUCLEOTIDE SEQUENCE [LARGE SCALE GENOMIC DNA]</scope>
    <source>
        <strain evidence="1 2">CIRM-BRFM 2984</strain>
    </source>
</reference>
<evidence type="ECO:0000313" key="2">
    <source>
        <dbReference type="Proteomes" id="UP001362999"/>
    </source>
</evidence>
<proteinExistence type="predicted"/>
<gene>
    <name evidence="1" type="ORF">R3P38DRAFT_3070394</name>
</gene>
<keyword evidence="2" id="KW-1185">Reference proteome</keyword>
<accession>A0AAV9ZZW6</accession>
<dbReference type="EMBL" id="JAWWNJ010000096">
    <property type="protein sequence ID" value="KAK6996773.1"/>
    <property type="molecule type" value="Genomic_DNA"/>
</dbReference>
<comment type="caution">
    <text evidence="1">The sequence shown here is derived from an EMBL/GenBank/DDBJ whole genome shotgun (WGS) entry which is preliminary data.</text>
</comment>
<sequence>MSLFPQPRPSHQRIDPALTLSVNTAFSILLVFVVASGASISCYQERPTSIPSVSTGHLLTERGGRPSIVAVWPDCFTAFWNHAFHVSRPGDNTIPNRRDGDGWCMLLRHVLWWLHSWSRRRRCGSLGYLGGIEQGCGWQARLDGRAVDSVVSRVFSCLSLSSLVVERPHECARP</sequence>
<dbReference type="AlphaFoldDB" id="A0AAV9ZZW6"/>